<organism evidence="2 3">
    <name type="scientific">Jiulongibacter sediminis</name>
    <dbReference type="NCBI Taxonomy" id="1605367"/>
    <lineage>
        <taxon>Bacteria</taxon>
        <taxon>Pseudomonadati</taxon>
        <taxon>Bacteroidota</taxon>
        <taxon>Cytophagia</taxon>
        <taxon>Cytophagales</taxon>
        <taxon>Leadbetterellaceae</taxon>
        <taxon>Jiulongibacter</taxon>
    </lineage>
</organism>
<dbReference type="STRING" id="1605367.AFM12_13160"/>
<evidence type="ECO:0000313" key="3">
    <source>
        <dbReference type="Proteomes" id="UP000050454"/>
    </source>
</evidence>
<dbReference type="RefSeq" id="WP_055148981.1">
    <property type="nucleotide sequence ID" value="NZ_JXSZ01000010.1"/>
</dbReference>
<gene>
    <name evidence="2" type="ORF">AFM12_13160</name>
</gene>
<dbReference type="EMBL" id="LGTQ01000010">
    <property type="protein sequence ID" value="KPM47455.1"/>
    <property type="molecule type" value="Genomic_DNA"/>
</dbReference>
<dbReference type="OrthoDB" id="943643at2"/>
<keyword evidence="1" id="KW-0732">Signal</keyword>
<accession>A0A0P7BZ51</accession>
<protein>
    <submittedName>
        <fullName evidence="2">Uncharacterized protein</fullName>
    </submittedName>
</protein>
<feature type="chain" id="PRO_5006136391" evidence="1">
    <location>
        <begin position="20"/>
        <end position="242"/>
    </location>
</feature>
<proteinExistence type="predicted"/>
<keyword evidence="3" id="KW-1185">Reference proteome</keyword>
<sequence>MKYFLCLLCFFLPEFSAFAQKAANHYIQDRVNLPSNNFKIDTNAYGDTISIADFVNLNTNQLDRKNISKKYLGTPLFFNGWHKGTLFFKNSAPVSGTLAYNLLNDKVYFSQGPVQPALEIKPNAFEINGHLFERFDDQFKKAGKYYYQRLVINEKTYYKRSVKYLITDFKHPEIIDTSEAESYQGSFISQNKYYLVNNERFRQIDPGLKAFGPFTKKVMDIIRENKLDLRKESDLLTLLKYL</sequence>
<feature type="signal peptide" evidence="1">
    <location>
        <begin position="1"/>
        <end position="19"/>
    </location>
</feature>
<name>A0A0P7BZ51_9BACT</name>
<reference evidence="2 3" key="1">
    <citation type="submission" date="2015-07" db="EMBL/GenBank/DDBJ databases">
        <title>The draft genome sequence of Leadbetterella sp. JN14-9.</title>
        <authorList>
            <person name="Liu Y."/>
            <person name="Du J."/>
            <person name="Shao Z."/>
        </authorList>
    </citation>
    <scope>NUCLEOTIDE SEQUENCE [LARGE SCALE GENOMIC DNA]</scope>
    <source>
        <strain evidence="2 3">JN14-9</strain>
    </source>
</reference>
<evidence type="ECO:0000313" key="2">
    <source>
        <dbReference type="EMBL" id="KPM47455.1"/>
    </source>
</evidence>
<dbReference type="AlphaFoldDB" id="A0A0P7BZ51"/>
<evidence type="ECO:0000256" key="1">
    <source>
        <dbReference type="SAM" id="SignalP"/>
    </source>
</evidence>
<dbReference type="Proteomes" id="UP000050454">
    <property type="component" value="Unassembled WGS sequence"/>
</dbReference>
<comment type="caution">
    <text evidence="2">The sequence shown here is derived from an EMBL/GenBank/DDBJ whole genome shotgun (WGS) entry which is preliminary data.</text>
</comment>